<feature type="transmembrane region" description="Helical" evidence="1">
    <location>
        <begin position="348"/>
        <end position="366"/>
    </location>
</feature>
<keyword evidence="1" id="KW-0812">Transmembrane</keyword>
<comment type="caution">
    <text evidence="3">The sequence shown here is derived from an EMBL/GenBank/DDBJ whole genome shotgun (WGS) entry which is preliminary data.</text>
</comment>
<evidence type="ECO:0000259" key="2">
    <source>
        <dbReference type="Pfam" id="PF14378"/>
    </source>
</evidence>
<proteinExistence type="predicted"/>
<accession>A0ABM9A409</accession>
<feature type="transmembrane region" description="Helical" evidence="1">
    <location>
        <begin position="36"/>
        <end position="54"/>
    </location>
</feature>
<protein>
    <recommendedName>
        <fullName evidence="2">Inositolphosphotransferase Aur1/Ipt1 domain-containing protein</fullName>
    </recommendedName>
</protein>
<evidence type="ECO:0000313" key="3">
    <source>
        <dbReference type="EMBL" id="CAH0539571.1"/>
    </source>
</evidence>
<feature type="transmembrane region" description="Helical" evidence="1">
    <location>
        <begin position="295"/>
        <end position="316"/>
    </location>
</feature>
<dbReference type="Pfam" id="PF14378">
    <property type="entry name" value="PAP2_3"/>
    <property type="match status" value="1"/>
</dbReference>
<dbReference type="RefSeq" id="WP_237361552.1">
    <property type="nucleotide sequence ID" value="NZ_CAKLDM010000002.1"/>
</dbReference>
<feature type="transmembrane region" description="Helical" evidence="1">
    <location>
        <begin position="185"/>
        <end position="202"/>
    </location>
</feature>
<dbReference type="SUPFAM" id="SSF48317">
    <property type="entry name" value="Acid phosphatase/Vanadium-dependent haloperoxidase"/>
    <property type="match status" value="1"/>
</dbReference>
<dbReference type="Gene3D" id="1.20.144.10">
    <property type="entry name" value="Phosphatidic acid phosphatase type 2/haloperoxidase"/>
    <property type="match status" value="1"/>
</dbReference>
<feature type="domain" description="Inositolphosphotransferase Aur1/Ipt1" evidence="2">
    <location>
        <begin position="153"/>
        <end position="360"/>
    </location>
</feature>
<sequence>MASKGLSFNWVRVLINRQYWLQVFTKLGQRLWVDRFVLILVATTTITLLLFTHFSQALNHNIYSLYALLVQLKVMAISGFLIWSVYYYFSLVLTKNDYPFFTYLNTLKATLKQPDKVLWFAILFIAMVISIKNFSYLKGLITYFQPFAYDHTFYLIDKWLHFGIDPWKLTHYIFSSPLSSMAINILYHLWYFAVIWVTILFLTDRATHVQRVQYCLSFVIILFLIGNGLATLLSSAGPCYAHLVNPENTQYNDLLMLLKSQSNSLVADGWIPLWIIDLQHMLWENYVQQSNHEGLAISAMPSMHVSTAVLMALGCYSLNKKMGIAMWVYALFVQIGSVHLAWHYAIDGYVGAIVTIIVWLAVGKFIRRYQFN</sequence>
<evidence type="ECO:0000313" key="4">
    <source>
        <dbReference type="Proteomes" id="UP000838748"/>
    </source>
</evidence>
<keyword evidence="4" id="KW-1185">Reference proteome</keyword>
<dbReference type="InterPro" id="IPR036938">
    <property type="entry name" value="PAP2/HPO_sf"/>
</dbReference>
<organism evidence="3 4">
    <name type="scientific">Vibrio marisflavi CECT 7928</name>
    <dbReference type="NCBI Taxonomy" id="634439"/>
    <lineage>
        <taxon>Bacteria</taxon>
        <taxon>Pseudomonadati</taxon>
        <taxon>Pseudomonadota</taxon>
        <taxon>Gammaproteobacteria</taxon>
        <taxon>Vibrionales</taxon>
        <taxon>Vibrionaceae</taxon>
        <taxon>Vibrio</taxon>
    </lineage>
</organism>
<feature type="transmembrane region" description="Helical" evidence="1">
    <location>
        <begin position="214"/>
        <end position="233"/>
    </location>
</feature>
<dbReference type="Proteomes" id="UP000838748">
    <property type="component" value="Unassembled WGS sequence"/>
</dbReference>
<feature type="transmembrane region" description="Helical" evidence="1">
    <location>
        <begin position="323"/>
        <end position="342"/>
    </location>
</feature>
<dbReference type="EMBL" id="CAKLDM010000002">
    <property type="protein sequence ID" value="CAH0539571.1"/>
    <property type="molecule type" value="Genomic_DNA"/>
</dbReference>
<keyword evidence="1" id="KW-0472">Membrane</keyword>
<reference evidence="3" key="1">
    <citation type="submission" date="2021-11" db="EMBL/GenBank/DDBJ databases">
        <authorList>
            <person name="Rodrigo-Torres L."/>
            <person name="Arahal R. D."/>
            <person name="Lucena T."/>
        </authorList>
    </citation>
    <scope>NUCLEOTIDE SEQUENCE</scope>
    <source>
        <strain evidence="3">CECT 7928</strain>
    </source>
</reference>
<feature type="transmembrane region" description="Helical" evidence="1">
    <location>
        <begin position="66"/>
        <end position="89"/>
    </location>
</feature>
<feature type="transmembrane region" description="Helical" evidence="1">
    <location>
        <begin position="117"/>
        <end position="137"/>
    </location>
</feature>
<evidence type="ECO:0000256" key="1">
    <source>
        <dbReference type="SAM" id="Phobius"/>
    </source>
</evidence>
<gene>
    <name evidence="3" type="ORF">VMF7928_02249</name>
</gene>
<keyword evidence="1" id="KW-1133">Transmembrane helix</keyword>
<dbReference type="InterPro" id="IPR026841">
    <property type="entry name" value="Aur1/Ipt1"/>
</dbReference>
<name>A0ABM9A409_9VIBR</name>